<dbReference type="GO" id="GO:0008318">
    <property type="term" value="F:protein prenyltransferase activity"/>
    <property type="evidence" value="ECO:0007669"/>
    <property type="project" value="InterPro"/>
</dbReference>
<evidence type="ECO:0000256" key="3">
    <source>
        <dbReference type="ARBA" id="ARBA00022679"/>
    </source>
</evidence>
<accession>A0A0D2WRS4</accession>
<proteinExistence type="inferred from homology"/>
<protein>
    <submittedName>
        <fullName evidence="5">Uncharacterized protein</fullName>
    </submittedName>
</protein>
<evidence type="ECO:0000256" key="4">
    <source>
        <dbReference type="ARBA" id="ARBA00022737"/>
    </source>
</evidence>
<dbReference type="OrthoDB" id="1924260at2759"/>
<name>A0A0D2WRS4_CAPO3</name>
<gene>
    <name evidence="5" type="ORF">CAOG_009838</name>
</gene>
<reference evidence="6" key="1">
    <citation type="submission" date="2011-02" db="EMBL/GenBank/DDBJ databases">
        <title>The Genome Sequence of Capsaspora owczarzaki ATCC 30864.</title>
        <authorList>
            <person name="Russ C."/>
            <person name="Cuomo C."/>
            <person name="Burger G."/>
            <person name="Gray M.W."/>
            <person name="Holland P.W.H."/>
            <person name="King N."/>
            <person name="Lang F.B.F."/>
            <person name="Roger A.J."/>
            <person name="Ruiz-Trillo I."/>
            <person name="Young S.K."/>
            <person name="Zeng Q."/>
            <person name="Gargeya S."/>
            <person name="Alvarado L."/>
            <person name="Berlin A."/>
            <person name="Chapman S.B."/>
            <person name="Chen Z."/>
            <person name="Freedman E."/>
            <person name="Gellesch M."/>
            <person name="Goldberg J."/>
            <person name="Griggs A."/>
            <person name="Gujja S."/>
            <person name="Heilman E."/>
            <person name="Heiman D."/>
            <person name="Howarth C."/>
            <person name="Mehta T."/>
            <person name="Neiman D."/>
            <person name="Pearson M."/>
            <person name="Roberts A."/>
            <person name="Saif S."/>
            <person name="Shea T."/>
            <person name="Shenoy N."/>
            <person name="Sisk P."/>
            <person name="Stolte C."/>
            <person name="Sykes S."/>
            <person name="White J."/>
            <person name="Yandava C."/>
            <person name="Haas B."/>
            <person name="Nusbaum C."/>
            <person name="Birren B."/>
        </authorList>
    </citation>
    <scope>NUCLEOTIDE SEQUENCE</scope>
    <source>
        <strain evidence="6">ATCC 30864</strain>
    </source>
</reference>
<dbReference type="Proteomes" id="UP000008743">
    <property type="component" value="Unassembled WGS sequence"/>
</dbReference>
<dbReference type="Gene3D" id="1.25.40.120">
    <property type="entry name" value="Protein prenylyltransferase"/>
    <property type="match status" value="1"/>
</dbReference>
<sequence length="393" mass="43635">MLDVLNAIFDRFGSKLDEFDLVPVLSEADAEFHPFVVAVTPENSVKLGIPFQIVPALYTEASRGLIEAKQQSASQATSAARSSSSSSSWPEHAADLNSEIVRKLQATSRAVLMINAENYTAWNARKFLLTAKAVALQDELLFLALVFRKHPKSGEAFAHRRFVLQRLLINDPPAIKQTRLAEEFAICTTVANSYASNYFSWSHRTWLLEQVASDKDMVNTELETIKAWTAQHPQDHSGCHYLQQVLLARLRTRWPVLSELFAGEGSLALKNAKQVAALLSNANCNDLAVAATAALTEWREALNESAALLELHADNEALFHHRRFLVYHASLLAVATGIQASTELLQQETTLAQTQFAPRSFGSTPSAAQRSRLLSDYLSWLSSLHQHTADWKL</sequence>
<dbReference type="AlphaFoldDB" id="A0A0D2WRS4"/>
<keyword evidence="2" id="KW-0637">Prenyltransferase</keyword>
<comment type="similarity">
    <text evidence="1">Belongs to the protein prenyltransferase subunit alpha family.</text>
</comment>
<dbReference type="EMBL" id="KE346367">
    <property type="protein sequence ID" value="KJE94680.1"/>
    <property type="molecule type" value="Genomic_DNA"/>
</dbReference>
<dbReference type="Pfam" id="PF01239">
    <property type="entry name" value="PPTA"/>
    <property type="match status" value="5"/>
</dbReference>
<dbReference type="InParanoid" id="A0A0D2WRS4"/>
<evidence type="ECO:0000256" key="1">
    <source>
        <dbReference type="ARBA" id="ARBA00006734"/>
    </source>
</evidence>
<dbReference type="PANTHER" id="PTHR11129">
    <property type="entry name" value="PROTEIN FARNESYLTRANSFERASE ALPHA SUBUNIT/RAB GERANYLGERANYL TRANSFERASE ALPHA SUBUNIT"/>
    <property type="match status" value="1"/>
</dbReference>
<dbReference type="STRING" id="595528.A0A0D2WRS4"/>
<dbReference type="PhylomeDB" id="A0A0D2WRS4"/>
<keyword evidence="3" id="KW-0808">Transferase</keyword>
<dbReference type="InterPro" id="IPR002088">
    <property type="entry name" value="Prenyl_trans_a"/>
</dbReference>
<evidence type="ECO:0000313" key="5">
    <source>
        <dbReference type="EMBL" id="KJE94680.1"/>
    </source>
</evidence>
<evidence type="ECO:0000256" key="2">
    <source>
        <dbReference type="ARBA" id="ARBA00022602"/>
    </source>
</evidence>
<dbReference type="PROSITE" id="PS51147">
    <property type="entry name" value="PFTA"/>
    <property type="match status" value="1"/>
</dbReference>
<keyword evidence="6" id="KW-1185">Reference proteome</keyword>
<keyword evidence="4" id="KW-0677">Repeat</keyword>
<dbReference type="GO" id="GO:0005737">
    <property type="term" value="C:cytoplasm"/>
    <property type="evidence" value="ECO:0007669"/>
    <property type="project" value="TreeGrafter"/>
</dbReference>
<dbReference type="SUPFAM" id="SSF48439">
    <property type="entry name" value="Protein prenylyltransferase"/>
    <property type="match status" value="1"/>
</dbReference>
<organism evidence="5 6">
    <name type="scientific">Capsaspora owczarzaki (strain ATCC 30864)</name>
    <dbReference type="NCBI Taxonomy" id="595528"/>
    <lineage>
        <taxon>Eukaryota</taxon>
        <taxon>Filasterea</taxon>
        <taxon>Capsaspora</taxon>
    </lineage>
</organism>
<dbReference type="PANTHER" id="PTHR11129:SF3">
    <property type="entry name" value="PROTEIN PRENYLTRANSFERASE ALPHA SUBUNIT REPEAT-CONTAINING PROTEIN 1"/>
    <property type="match status" value="1"/>
</dbReference>
<evidence type="ECO:0000313" key="6">
    <source>
        <dbReference type="Proteomes" id="UP000008743"/>
    </source>
</evidence>